<dbReference type="SMART" id="SM00202">
    <property type="entry name" value="SR"/>
    <property type="match status" value="1"/>
</dbReference>
<sequence>MLYSHPCTDGDAALAVRSLDILGINKPDLYLPICALVSGNQPQLHLVHGGDRCAGRVKVYYRGEWGTVCDDSFDLNNANVVCRQLDCGQAVSVLGWSYFGPGEGNILLDDVQCTGNESYLHNTHFYFCFLHSQ</sequence>
<dbReference type="PANTHER" id="PTHR48071:SF15">
    <property type="entry name" value="SRCR DOMAIN-CONTAINING PROTEIN"/>
    <property type="match status" value="1"/>
</dbReference>
<reference evidence="9" key="2">
    <citation type="submission" date="2025-09" db="UniProtKB">
        <authorList>
            <consortium name="Ensembl"/>
        </authorList>
    </citation>
    <scope>IDENTIFICATION</scope>
</reference>
<dbReference type="GO" id="GO:0005615">
    <property type="term" value="C:extracellular space"/>
    <property type="evidence" value="ECO:0007669"/>
    <property type="project" value="TreeGrafter"/>
</dbReference>
<reference evidence="9" key="1">
    <citation type="submission" date="2025-08" db="UniProtKB">
        <authorList>
            <consortium name="Ensembl"/>
        </authorList>
    </citation>
    <scope>IDENTIFICATION</scope>
</reference>
<dbReference type="InterPro" id="IPR036772">
    <property type="entry name" value="SRCR-like_dom_sf"/>
</dbReference>
<keyword evidence="3" id="KW-0732">Signal</keyword>
<dbReference type="GO" id="GO:0004252">
    <property type="term" value="F:serine-type endopeptidase activity"/>
    <property type="evidence" value="ECO:0007669"/>
    <property type="project" value="TreeGrafter"/>
</dbReference>
<keyword evidence="6" id="KW-0325">Glycoprotein</keyword>
<evidence type="ECO:0000256" key="4">
    <source>
        <dbReference type="ARBA" id="ARBA00022737"/>
    </source>
</evidence>
<comment type="caution">
    <text evidence="7">Lacks conserved residue(s) required for the propagation of feature annotation.</text>
</comment>
<dbReference type="InterPro" id="IPR001190">
    <property type="entry name" value="SRCR"/>
</dbReference>
<name>A0A8B9QPV7_APTOW</name>
<dbReference type="PRINTS" id="PR00258">
    <property type="entry name" value="SPERACTRCPTR"/>
</dbReference>
<dbReference type="SUPFAM" id="SSF56487">
    <property type="entry name" value="SRCR-like"/>
    <property type="match status" value="1"/>
</dbReference>
<keyword evidence="2" id="KW-0964">Secreted</keyword>
<dbReference type="FunFam" id="3.10.250.10:FF:000006">
    <property type="entry name" value="neurotrypsin isoform X2"/>
    <property type="match status" value="1"/>
</dbReference>
<feature type="domain" description="SRCR" evidence="8">
    <location>
        <begin position="44"/>
        <end position="133"/>
    </location>
</feature>
<proteinExistence type="predicted"/>
<organism evidence="9 10">
    <name type="scientific">Apteryx owenii</name>
    <name type="common">Little spotted kiwi</name>
    <dbReference type="NCBI Taxonomy" id="8824"/>
    <lineage>
        <taxon>Eukaryota</taxon>
        <taxon>Metazoa</taxon>
        <taxon>Chordata</taxon>
        <taxon>Craniata</taxon>
        <taxon>Vertebrata</taxon>
        <taxon>Euteleostomi</taxon>
        <taxon>Archelosauria</taxon>
        <taxon>Archosauria</taxon>
        <taxon>Dinosauria</taxon>
        <taxon>Saurischia</taxon>
        <taxon>Theropoda</taxon>
        <taxon>Coelurosauria</taxon>
        <taxon>Aves</taxon>
        <taxon>Palaeognathae</taxon>
        <taxon>Apterygiformes</taxon>
        <taxon>Apterygidae</taxon>
        <taxon>Apteryx</taxon>
    </lineage>
</organism>
<keyword evidence="10" id="KW-1185">Reference proteome</keyword>
<dbReference type="GO" id="GO:0031638">
    <property type="term" value="P:zymogen activation"/>
    <property type="evidence" value="ECO:0007669"/>
    <property type="project" value="TreeGrafter"/>
</dbReference>
<dbReference type="PROSITE" id="PS50287">
    <property type="entry name" value="SRCR_2"/>
    <property type="match status" value="1"/>
</dbReference>
<protein>
    <recommendedName>
        <fullName evidence="8">SRCR domain-containing protein</fullName>
    </recommendedName>
</protein>
<dbReference type="AlphaFoldDB" id="A0A8B9QPV7"/>
<keyword evidence="4" id="KW-0677">Repeat</keyword>
<dbReference type="PANTHER" id="PTHR48071">
    <property type="entry name" value="SRCR DOMAIN-CONTAINING PROTEIN"/>
    <property type="match status" value="1"/>
</dbReference>
<evidence type="ECO:0000259" key="8">
    <source>
        <dbReference type="PROSITE" id="PS50287"/>
    </source>
</evidence>
<accession>A0A8B9QPV7</accession>
<keyword evidence="5" id="KW-1015">Disulfide bond</keyword>
<dbReference type="GO" id="GO:0005886">
    <property type="term" value="C:plasma membrane"/>
    <property type="evidence" value="ECO:0007669"/>
    <property type="project" value="TreeGrafter"/>
</dbReference>
<evidence type="ECO:0000313" key="9">
    <source>
        <dbReference type="Ensembl" id="ENSAOWP00000028793.1"/>
    </source>
</evidence>
<dbReference type="Pfam" id="PF00530">
    <property type="entry name" value="SRCR"/>
    <property type="match status" value="1"/>
</dbReference>
<dbReference type="Proteomes" id="UP000694424">
    <property type="component" value="Unplaced"/>
</dbReference>
<dbReference type="Ensembl" id="ENSAOWT00000032610.1">
    <property type="protein sequence ID" value="ENSAOWP00000028793.1"/>
    <property type="gene ID" value="ENSAOWG00000019396.1"/>
</dbReference>
<evidence type="ECO:0000256" key="5">
    <source>
        <dbReference type="ARBA" id="ARBA00023157"/>
    </source>
</evidence>
<evidence type="ECO:0000256" key="2">
    <source>
        <dbReference type="ARBA" id="ARBA00022525"/>
    </source>
</evidence>
<evidence type="ECO:0000256" key="7">
    <source>
        <dbReference type="PROSITE-ProRule" id="PRU00196"/>
    </source>
</evidence>
<evidence type="ECO:0000313" key="10">
    <source>
        <dbReference type="Proteomes" id="UP000694424"/>
    </source>
</evidence>
<comment type="subcellular location">
    <subcellularLocation>
        <location evidence="1">Secreted</location>
    </subcellularLocation>
</comment>
<dbReference type="Gene3D" id="3.10.250.10">
    <property type="entry name" value="SRCR-like domain"/>
    <property type="match status" value="1"/>
</dbReference>
<evidence type="ECO:0000256" key="3">
    <source>
        <dbReference type="ARBA" id="ARBA00022729"/>
    </source>
</evidence>
<evidence type="ECO:0000256" key="1">
    <source>
        <dbReference type="ARBA" id="ARBA00004613"/>
    </source>
</evidence>
<evidence type="ECO:0000256" key="6">
    <source>
        <dbReference type="ARBA" id="ARBA00023180"/>
    </source>
</evidence>